<organism evidence="10 11">
    <name type="scientific">Clavelina lepadiformis</name>
    <name type="common">Light-bulb sea squirt</name>
    <name type="synonym">Ascidia lepadiformis</name>
    <dbReference type="NCBI Taxonomy" id="159417"/>
    <lineage>
        <taxon>Eukaryota</taxon>
        <taxon>Metazoa</taxon>
        <taxon>Chordata</taxon>
        <taxon>Tunicata</taxon>
        <taxon>Ascidiacea</taxon>
        <taxon>Aplousobranchia</taxon>
        <taxon>Clavelinidae</taxon>
        <taxon>Clavelina</taxon>
    </lineage>
</organism>
<evidence type="ECO:0000256" key="3">
    <source>
        <dbReference type="ARBA" id="ARBA00022737"/>
    </source>
</evidence>
<reference evidence="10 11" key="1">
    <citation type="submission" date="2024-02" db="EMBL/GenBank/DDBJ databases">
        <authorList>
            <person name="Daric V."/>
            <person name="Darras S."/>
        </authorList>
    </citation>
    <scope>NUCLEOTIDE SEQUENCE [LARGE SCALE GENOMIC DNA]</scope>
</reference>
<dbReference type="Pfam" id="PF13894">
    <property type="entry name" value="zf-C2H2_4"/>
    <property type="match status" value="1"/>
</dbReference>
<dbReference type="InterPro" id="IPR050589">
    <property type="entry name" value="Ikaros_C2H2-ZF"/>
</dbReference>
<evidence type="ECO:0000256" key="6">
    <source>
        <dbReference type="ARBA" id="ARBA00023125"/>
    </source>
</evidence>
<dbReference type="Gene3D" id="3.30.160.60">
    <property type="entry name" value="Classic Zinc Finger"/>
    <property type="match status" value="6"/>
</dbReference>
<evidence type="ECO:0000313" key="11">
    <source>
        <dbReference type="Proteomes" id="UP001642483"/>
    </source>
</evidence>
<dbReference type="PROSITE" id="PS00028">
    <property type="entry name" value="ZINC_FINGER_C2H2_1"/>
    <property type="match status" value="6"/>
</dbReference>
<keyword evidence="2" id="KW-0479">Metal-binding</keyword>
<feature type="domain" description="C2H2-type" evidence="9">
    <location>
        <begin position="235"/>
        <end position="262"/>
    </location>
</feature>
<evidence type="ECO:0000259" key="9">
    <source>
        <dbReference type="PROSITE" id="PS50157"/>
    </source>
</evidence>
<evidence type="ECO:0000256" key="8">
    <source>
        <dbReference type="PROSITE-ProRule" id="PRU00042"/>
    </source>
</evidence>
<dbReference type="PANTHER" id="PTHR24404:SF114">
    <property type="entry name" value="KLUMPFUSS, ISOFORM B-RELATED"/>
    <property type="match status" value="1"/>
</dbReference>
<evidence type="ECO:0000256" key="7">
    <source>
        <dbReference type="ARBA" id="ARBA00023242"/>
    </source>
</evidence>
<dbReference type="Pfam" id="PF00096">
    <property type="entry name" value="zf-C2H2"/>
    <property type="match status" value="5"/>
</dbReference>
<comment type="subcellular location">
    <subcellularLocation>
        <location evidence="1">Nucleus</location>
    </subcellularLocation>
</comment>
<feature type="domain" description="C2H2-type" evidence="9">
    <location>
        <begin position="207"/>
        <end position="234"/>
    </location>
</feature>
<dbReference type="InterPro" id="IPR013087">
    <property type="entry name" value="Znf_C2H2_type"/>
</dbReference>
<dbReference type="SMART" id="SM00355">
    <property type="entry name" value="ZnF_C2H2"/>
    <property type="match status" value="6"/>
</dbReference>
<keyword evidence="3" id="KW-0677">Repeat</keyword>
<proteinExistence type="predicted"/>
<dbReference type="EMBL" id="CAWYQH010000101">
    <property type="protein sequence ID" value="CAK8685805.1"/>
    <property type="molecule type" value="Genomic_DNA"/>
</dbReference>
<feature type="domain" description="C2H2-type" evidence="9">
    <location>
        <begin position="291"/>
        <end position="318"/>
    </location>
</feature>
<dbReference type="SUPFAM" id="SSF57667">
    <property type="entry name" value="beta-beta-alpha zinc fingers"/>
    <property type="match status" value="3"/>
</dbReference>
<evidence type="ECO:0000256" key="1">
    <source>
        <dbReference type="ARBA" id="ARBA00004123"/>
    </source>
</evidence>
<dbReference type="PROSITE" id="PS50157">
    <property type="entry name" value="ZINC_FINGER_C2H2_2"/>
    <property type="match status" value="6"/>
</dbReference>
<keyword evidence="5" id="KW-0862">Zinc</keyword>
<feature type="domain" description="C2H2-type" evidence="9">
    <location>
        <begin position="263"/>
        <end position="290"/>
    </location>
</feature>
<keyword evidence="7" id="KW-0539">Nucleus</keyword>
<protein>
    <recommendedName>
        <fullName evidence="9">C2H2-type domain-containing protein</fullName>
    </recommendedName>
</protein>
<evidence type="ECO:0000256" key="2">
    <source>
        <dbReference type="ARBA" id="ARBA00022723"/>
    </source>
</evidence>
<feature type="domain" description="C2H2-type" evidence="9">
    <location>
        <begin position="151"/>
        <end position="178"/>
    </location>
</feature>
<dbReference type="PANTHER" id="PTHR24404">
    <property type="entry name" value="ZINC FINGER PROTEIN"/>
    <property type="match status" value="1"/>
</dbReference>
<name>A0ABP0G1T0_CLALP</name>
<evidence type="ECO:0000313" key="10">
    <source>
        <dbReference type="EMBL" id="CAK8685805.1"/>
    </source>
</evidence>
<dbReference type="InterPro" id="IPR036236">
    <property type="entry name" value="Znf_C2H2_sf"/>
</dbReference>
<keyword evidence="6" id="KW-0238">DNA-binding</keyword>
<keyword evidence="11" id="KW-1185">Reference proteome</keyword>
<sequence length="394" mass="45265">MESTKVQENMEDMYLKFLAETKRTKTMNIALSFEETLQTSAIQSECDTNISIQEVHSEKASTVAHLEVIENGTDATFTLVSSDVFPQSENEGNATFDDEVVDSQNLKKRNSHEEYNKLATKFPDKNISNRERNTREVQCSTIVENNKIKHFCCTVCEKSFTQKANMKLHLKTHMSMQLYQCEVCCKSFSRSSTLKQHMRVHTGDRPYQCKVCCKSFAQNTALQSHMKVHTRERPYQCNNCLKSFSQSSNLKQHMRVHTGERSYQCDVCLKSFSKRCNLQHHMKTHTGERPYQCKVCCKAFSQNGHLKRHMKVHTGERPYQCDFGLLETHVDFAELGMIAGDCYGCIHFGSRRYGAHRLASMLLVNQSPIQLTGKLHNFHRNRAAGVSLFNPAWT</sequence>
<evidence type="ECO:0000256" key="4">
    <source>
        <dbReference type="ARBA" id="ARBA00022771"/>
    </source>
</evidence>
<gene>
    <name evidence="10" type="ORF">CVLEPA_LOCUS16897</name>
</gene>
<feature type="domain" description="C2H2-type" evidence="9">
    <location>
        <begin position="179"/>
        <end position="206"/>
    </location>
</feature>
<evidence type="ECO:0000256" key="5">
    <source>
        <dbReference type="ARBA" id="ARBA00022833"/>
    </source>
</evidence>
<comment type="caution">
    <text evidence="10">The sequence shown here is derived from an EMBL/GenBank/DDBJ whole genome shotgun (WGS) entry which is preliminary data.</text>
</comment>
<keyword evidence="4 8" id="KW-0863">Zinc-finger</keyword>
<dbReference type="Proteomes" id="UP001642483">
    <property type="component" value="Unassembled WGS sequence"/>
</dbReference>
<accession>A0ABP0G1T0</accession>